<dbReference type="PANTHER" id="PTHR48081">
    <property type="entry name" value="AB HYDROLASE SUPERFAMILY PROTEIN C4A8.06C"/>
    <property type="match status" value="1"/>
</dbReference>
<sequence>MKDNAVQPAVQPLVVPERVLPAPDHMSDLARSMLVLMDNPMKTPFPAVADIQGWRKYVDEVENSLSLEPLRKAMTPPGQFEVETLDIEGVRIHIVTPEGLDPDDRTVLFDMHGGALIFCGPYVVEMAKAVAARFKARVWTVDYRMPPEHPFPAALEDGRKAYRALLERRRPGEIVMHGLSAGGNLIPATLLKCRDEGMPLPAAMILQTPELDLTESGDSFRANAGVDNVLNSLMPVNLLYANGHDLADPYVSPLFADFTAGFPPTLLTAGTRDLFLSNAVRMHRALRAAGVPAELHVMEAAPHGNLPFTEECEAIDKDIRAFIRAHTC</sequence>
<evidence type="ECO:0000256" key="1">
    <source>
        <dbReference type="ARBA" id="ARBA00010515"/>
    </source>
</evidence>
<dbReference type="SUPFAM" id="SSF53474">
    <property type="entry name" value="alpha/beta-Hydrolases"/>
    <property type="match status" value="1"/>
</dbReference>
<evidence type="ECO:0000256" key="2">
    <source>
        <dbReference type="ARBA" id="ARBA00022801"/>
    </source>
</evidence>
<dbReference type="Proteomes" id="UP000541136">
    <property type="component" value="Unassembled WGS sequence"/>
</dbReference>
<evidence type="ECO:0000313" key="4">
    <source>
        <dbReference type="EMBL" id="MBB6085461.1"/>
    </source>
</evidence>
<evidence type="ECO:0000313" key="5">
    <source>
        <dbReference type="Proteomes" id="UP000541136"/>
    </source>
</evidence>
<dbReference type="GO" id="GO:0004806">
    <property type="term" value="F:triacylglycerol lipase activity"/>
    <property type="evidence" value="ECO:0007669"/>
    <property type="project" value="TreeGrafter"/>
</dbReference>
<reference evidence="4 5" key="1">
    <citation type="submission" date="2020-08" db="EMBL/GenBank/DDBJ databases">
        <title>Genomic Encyclopedia of Type Strains, Phase IV (KMG-IV): sequencing the most valuable type-strain genomes for metagenomic binning, comparative biology and taxonomic classification.</title>
        <authorList>
            <person name="Goeker M."/>
        </authorList>
    </citation>
    <scope>NUCLEOTIDE SEQUENCE [LARGE SCALE GENOMIC DNA]</scope>
    <source>
        <strain evidence="4 5">DSM 12141</strain>
    </source>
</reference>
<accession>A0A7W9WQ13</accession>
<keyword evidence="2" id="KW-0378">Hydrolase</keyword>
<feature type="domain" description="Alpha/beta hydrolase fold-3" evidence="3">
    <location>
        <begin position="109"/>
        <end position="304"/>
    </location>
</feature>
<dbReference type="InterPro" id="IPR050300">
    <property type="entry name" value="GDXG_lipolytic_enzyme"/>
</dbReference>
<organism evidence="4 5">
    <name type="scientific">Castellaniella defragrans</name>
    <name type="common">Alcaligenes defragrans</name>
    <dbReference type="NCBI Taxonomy" id="75697"/>
    <lineage>
        <taxon>Bacteria</taxon>
        <taxon>Pseudomonadati</taxon>
        <taxon>Pseudomonadota</taxon>
        <taxon>Betaproteobacteria</taxon>
        <taxon>Burkholderiales</taxon>
        <taxon>Alcaligenaceae</taxon>
        <taxon>Castellaniella</taxon>
    </lineage>
</organism>
<comment type="similarity">
    <text evidence="1">Belongs to the 'GDXG' lipolytic enzyme family.</text>
</comment>
<name>A0A7W9WQ13_CASDE</name>
<dbReference type="AlphaFoldDB" id="A0A7W9WQ13"/>
<dbReference type="Gene3D" id="3.40.50.1820">
    <property type="entry name" value="alpha/beta hydrolase"/>
    <property type="match status" value="1"/>
</dbReference>
<dbReference type="Pfam" id="PF07859">
    <property type="entry name" value="Abhydrolase_3"/>
    <property type="match status" value="1"/>
</dbReference>
<evidence type="ECO:0000259" key="3">
    <source>
        <dbReference type="Pfam" id="PF07859"/>
    </source>
</evidence>
<dbReference type="InterPro" id="IPR013094">
    <property type="entry name" value="AB_hydrolase_3"/>
</dbReference>
<dbReference type="EMBL" id="JACHIB010000027">
    <property type="protein sequence ID" value="MBB6085461.1"/>
    <property type="molecule type" value="Genomic_DNA"/>
</dbReference>
<proteinExistence type="inferred from homology"/>
<dbReference type="InterPro" id="IPR029058">
    <property type="entry name" value="AB_hydrolase_fold"/>
</dbReference>
<dbReference type="PANTHER" id="PTHR48081:SF30">
    <property type="entry name" value="ACETYL-HYDROLASE LIPR-RELATED"/>
    <property type="match status" value="1"/>
</dbReference>
<dbReference type="RefSeq" id="WP_151024485.1">
    <property type="nucleotide sequence ID" value="NZ_JACHIB010000027.1"/>
</dbReference>
<gene>
    <name evidence="4" type="ORF">HNR28_003521</name>
</gene>
<comment type="caution">
    <text evidence="4">The sequence shown here is derived from an EMBL/GenBank/DDBJ whole genome shotgun (WGS) entry which is preliminary data.</text>
</comment>
<protein>
    <submittedName>
        <fullName evidence="4">Acetyl esterase/lipase</fullName>
    </submittedName>
</protein>